<comment type="caution">
    <text evidence="1">The sequence shown here is derived from an EMBL/GenBank/DDBJ whole genome shotgun (WGS) entry which is preliminary data.</text>
</comment>
<protein>
    <submittedName>
        <fullName evidence="1">Uncharacterized protein</fullName>
    </submittedName>
</protein>
<dbReference type="Proteomes" id="UP000887013">
    <property type="component" value="Unassembled WGS sequence"/>
</dbReference>
<reference evidence="1" key="1">
    <citation type="submission" date="2020-08" db="EMBL/GenBank/DDBJ databases">
        <title>Multicomponent nature underlies the extraordinary mechanical properties of spider dragline silk.</title>
        <authorList>
            <person name="Kono N."/>
            <person name="Nakamura H."/>
            <person name="Mori M."/>
            <person name="Yoshida Y."/>
            <person name="Ohtoshi R."/>
            <person name="Malay A.D."/>
            <person name="Moran D.A.P."/>
            <person name="Tomita M."/>
            <person name="Numata K."/>
            <person name="Arakawa K."/>
        </authorList>
    </citation>
    <scope>NUCLEOTIDE SEQUENCE</scope>
</reference>
<sequence length="212" mass="24207">MQRSFIFSWLMSCARDGLIYFHHHVDRHTILHFPSVSHRHRGLFNGPHFCYRSAPRVTLPPHRETTCKEERNTMLITDDSCENGKCVAYPSIVTHIFHHRRPSVDSLGCTIPNLCYFFNQYHGKIHGFVSVEGKRCCHLGVLGCLAFYHWLVAGPAKPYPPPHGFHITVGFNTRLEFKHASCSASPVSPPTPSFQWLMPLILSESPFHLCLS</sequence>
<accession>A0A8X6Q182</accession>
<dbReference type="EMBL" id="BMAW01026082">
    <property type="protein sequence ID" value="GFT95456.1"/>
    <property type="molecule type" value="Genomic_DNA"/>
</dbReference>
<organism evidence="1 2">
    <name type="scientific">Nephila pilipes</name>
    <name type="common">Giant wood spider</name>
    <name type="synonym">Nephila maculata</name>
    <dbReference type="NCBI Taxonomy" id="299642"/>
    <lineage>
        <taxon>Eukaryota</taxon>
        <taxon>Metazoa</taxon>
        <taxon>Ecdysozoa</taxon>
        <taxon>Arthropoda</taxon>
        <taxon>Chelicerata</taxon>
        <taxon>Arachnida</taxon>
        <taxon>Araneae</taxon>
        <taxon>Araneomorphae</taxon>
        <taxon>Entelegynae</taxon>
        <taxon>Araneoidea</taxon>
        <taxon>Nephilidae</taxon>
        <taxon>Nephila</taxon>
    </lineage>
</organism>
<proteinExistence type="predicted"/>
<gene>
    <name evidence="1" type="ORF">NPIL_484421</name>
</gene>
<dbReference type="AlphaFoldDB" id="A0A8X6Q182"/>
<evidence type="ECO:0000313" key="1">
    <source>
        <dbReference type="EMBL" id="GFT95456.1"/>
    </source>
</evidence>
<evidence type="ECO:0000313" key="2">
    <source>
        <dbReference type="Proteomes" id="UP000887013"/>
    </source>
</evidence>
<name>A0A8X6Q182_NEPPI</name>
<keyword evidence="2" id="KW-1185">Reference proteome</keyword>